<feature type="compositionally biased region" description="Basic and acidic residues" evidence="1">
    <location>
        <begin position="60"/>
        <end position="78"/>
    </location>
</feature>
<protein>
    <submittedName>
        <fullName evidence="2">Uncharacterized protein</fullName>
    </submittedName>
</protein>
<feature type="compositionally biased region" description="Polar residues" evidence="1">
    <location>
        <begin position="80"/>
        <end position="97"/>
    </location>
</feature>
<feature type="compositionally biased region" description="Low complexity" evidence="1">
    <location>
        <begin position="128"/>
        <end position="137"/>
    </location>
</feature>
<sequence>MGEKLGRKQGRTKRRGEPRTAEKQTREMGKKGKIERTKKNRGGREQKRRKRTTSRGTNRNRKEEDDRTRKAETEERKQCWWNSPSTPPSSFAKQQIPGTEDEGEKRERPEERGLIDKKPGGRRHRPARANSSPSPRSYTTPAALPHCEHPSVLH</sequence>
<proteinExistence type="predicted"/>
<name>A0A4U5PWX1_POPAL</name>
<feature type="region of interest" description="Disordered" evidence="1">
    <location>
        <begin position="1"/>
        <end position="154"/>
    </location>
</feature>
<dbReference type="EMBL" id="RCHU01000553">
    <property type="protein sequence ID" value="TKS02088.1"/>
    <property type="molecule type" value="Genomic_DNA"/>
</dbReference>
<organism evidence="2">
    <name type="scientific">Populus alba</name>
    <name type="common">White poplar</name>
    <dbReference type="NCBI Taxonomy" id="43335"/>
    <lineage>
        <taxon>Eukaryota</taxon>
        <taxon>Viridiplantae</taxon>
        <taxon>Streptophyta</taxon>
        <taxon>Embryophyta</taxon>
        <taxon>Tracheophyta</taxon>
        <taxon>Spermatophyta</taxon>
        <taxon>Magnoliopsida</taxon>
        <taxon>eudicotyledons</taxon>
        <taxon>Gunneridae</taxon>
        <taxon>Pentapetalae</taxon>
        <taxon>rosids</taxon>
        <taxon>fabids</taxon>
        <taxon>Malpighiales</taxon>
        <taxon>Salicaceae</taxon>
        <taxon>Saliceae</taxon>
        <taxon>Populus</taxon>
    </lineage>
</organism>
<feature type="compositionally biased region" description="Basic and acidic residues" evidence="1">
    <location>
        <begin position="15"/>
        <end position="45"/>
    </location>
</feature>
<comment type="caution">
    <text evidence="2">The sequence shown here is derived from an EMBL/GenBank/DDBJ whole genome shotgun (WGS) entry which is preliminary data.</text>
</comment>
<accession>A0A4U5PWX1</accession>
<gene>
    <name evidence="2" type="ORF">D5086_0000166810</name>
</gene>
<evidence type="ECO:0000256" key="1">
    <source>
        <dbReference type="SAM" id="MobiDB-lite"/>
    </source>
</evidence>
<dbReference type="AlphaFoldDB" id="A0A4U5PWX1"/>
<feature type="compositionally biased region" description="Basic and acidic residues" evidence="1">
    <location>
        <begin position="103"/>
        <end position="119"/>
    </location>
</feature>
<evidence type="ECO:0000313" key="2">
    <source>
        <dbReference type="EMBL" id="TKS02088.1"/>
    </source>
</evidence>
<reference evidence="2" key="1">
    <citation type="submission" date="2018-10" db="EMBL/GenBank/DDBJ databases">
        <title>Population genomic analysis revealed the cold adaptation of white poplar.</title>
        <authorList>
            <person name="Liu Y.-J."/>
        </authorList>
    </citation>
    <scope>NUCLEOTIDE SEQUENCE [LARGE SCALE GENOMIC DNA]</scope>
    <source>
        <strain evidence="2">PAL-ZL1</strain>
    </source>
</reference>